<reference evidence="3" key="1">
    <citation type="journal article" date="2022" name="Int. J. Mol. Sci.">
        <title>Draft Genome of Tanacetum Coccineum: Genomic Comparison of Closely Related Tanacetum-Family Plants.</title>
        <authorList>
            <person name="Yamashiro T."/>
            <person name="Shiraishi A."/>
            <person name="Nakayama K."/>
            <person name="Satake H."/>
        </authorList>
    </citation>
    <scope>NUCLEOTIDE SEQUENCE</scope>
</reference>
<sequence length="1240" mass="142358">MSTGRICISMKQKHFLPEEFRFHHQKESGCNDKDSGCKDKDILADDFVDVASEEKWDDYLQKMDIGNEGDMFQSDAEKKSESNKNAEIPPPHIKDDIQKEDLVKVDVESEASCPPGFEHLKNKDKKDIRGISLIHEMSRMIEVGGTLGYDVKGCRRLLHKMINCIGVQETKMTRLELFRLKSMWGNYTFDYACSLAQGSSGGLISLWDPDLFMKFNIWCDEAYIIVQGQWNNSDGDFFMVNVYGPQDSSAKSSLWYRIRDFMHHHVGNYILFGDLNEVREESERYGSSGRLFTWMNKAGTKMSKLDRFLVLENVLDNYPDIKVTALDQLWSDHNPVLLYIKKLDYGPIPFKFFHSWLQRPDLDVIIKETWTDFSHQNVSTRSQFHTKLKELKKKIKVWHANVKQSERTRQQEVLTLLKSLEEKIDSGRASNGDRQERINLLQECDDLEKMAAMDMVQKARIRWDVEGDENTKFFHGVIKQRRRHQMVQGLMIDGVWVSNPNEVKTAFLNFYKEKFQAQDSSVSFSPMTSTLVLDDSDRVFLEDTMNTDEIRAAVWACGSNKAPGPDGFSFHFLKKYWELISYDVTEFVTNFFDSCSMPSGANSAFITLIPKVANPLYIKDYRPISLIGVQYKIIAKLLANRLSKVVHKIVSHEQSAFISGRQILDGPLMLSEVIEWYKKRNEKLMIFKVDFEKAYDSVSCKYLDFILQTLGFGLKWQRWIQVCLQYARMSILVNGSPSSEFSIKRGLRQGDPLSPFLFILVMEGLHLALKDAVQSNLIHGTKVGASNFRISHLFYADDVVIVSDWSPRDMGNIIRVLQVFYLASGLKINIHKSNVYGIGVSSNEVSDMARVTGCAAGIIPFIYIGLPVGSNMNRTANWNKLVDLFWSKLSSWKAFLLSIGGRLTLIKLVLGSVGIYYMSIFKVPKTILKYLERLRATFFWGRNEERKKLAWIKWVNVLASFDKGGLAVGSLKAVNLALLQKWRWRLVHNPYALWVQLIKAVHGPNAGFDQNGCQSHGLWAKIVGSINHLHFIVIIPMGTLNLKVGCGSQIGNVEVGSGEDSWQWGLHSDGSFSVGVTRKHIDDIFLPSMITSKRWNKVNIFIWRLLLDRLPHRLNLSYRGLEIPSILCPVCNASVESTDHIFFSCDTAANVWHKIRNWSDVSLSHLCSNSDWIEWLEIWSASNARKDRMYVIIAAILWWLWHYQNNVTFCSQSMRQCDIFDNIRLVSFSWLKSRGVKTCN</sequence>
<feature type="region of interest" description="Disordered" evidence="1">
    <location>
        <begin position="74"/>
        <end position="95"/>
    </location>
</feature>
<dbReference type="InterPro" id="IPR036691">
    <property type="entry name" value="Endo/exonu/phosph_ase_sf"/>
</dbReference>
<dbReference type="Gene3D" id="3.60.10.10">
    <property type="entry name" value="Endonuclease/exonuclease/phosphatase"/>
    <property type="match status" value="1"/>
</dbReference>
<dbReference type="Pfam" id="PF00078">
    <property type="entry name" value="RVT_1"/>
    <property type="match status" value="1"/>
</dbReference>
<dbReference type="SUPFAM" id="SSF56672">
    <property type="entry name" value="DNA/RNA polymerases"/>
    <property type="match status" value="1"/>
</dbReference>
<organism evidence="3 4">
    <name type="scientific">Tanacetum coccineum</name>
    <dbReference type="NCBI Taxonomy" id="301880"/>
    <lineage>
        <taxon>Eukaryota</taxon>
        <taxon>Viridiplantae</taxon>
        <taxon>Streptophyta</taxon>
        <taxon>Embryophyta</taxon>
        <taxon>Tracheophyta</taxon>
        <taxon>Spermatophyta</taxon>
        <taxon>Magnoliopsida</taxon>
        <taxon>eudicotyledons</taxon>
        <taxon>Gunneridae</taxon>
        <taxon>Pentapetalae</taxon>
        <taxon>asterids</taxon>
        <taxon>campanulids</taxon>
        <taxon>Asterales</taxon>
        <taxon>Asteraceae</taxon>
        <taxon>Asteroideae</taxon>
        <taxon>Anthemideae</taxon>
        <taxon>Anthemidinae</taxon>
        <taxon>Tanacetum</taxon>
    </lineage>
</organism>
<proteinExistence type="predicted"/>
<keyword evidence="3" id="KW-0808">Transferase</keyword>
<feature type="compositionally biased region" description="Basic and acidic residues" evidence="1">
    <location>
        <begin position="75"/>
        <end position="84"/>
    </location>
</feature>
<dbReference type="PANTHER" id="PTHR33116">
    <property type="entry name" value="REVERSE TRANSCRIPTASE ZINC-BINDING DOMAIN-CONTAINING PROTEIN-RELATED-RELATED"/>
    <property type="match status" value="1"/>
</dbReference>
<accession>A0ABQ5IUX7</accession>
<keyword evidence="3" id="KW-0695">RNA-directed DNA polymerase</keyword>
<dbReference type="CDD" id="cd01650">
    <property type="entry name" value="RT_nLTR_like"/>
    <property type="match status" value="1"/>
</dbReference>
<name>A0ABQ5IUX7_9ASTR</name>
<evidence type="ECO:0000256" key="1">
    <source>
        <dbReference type="SAM" id="MobiDB-lite"/>
    </source>
</evidence>
<reference evidence="3" key="2">
    <citation type="submission" date="2022-01" db="EMBL/GenBank/DDBJ databases">
        <authorList>
            <person name="Yamashiro T."/>
            <person name="Shiraishi A."/>
            <person name="Satake H."/>
            <person name="Nakayama K."/>
        </authorList>
    </citation>
    <scope>NUCLEOTIDE SEQUENCE</scope>
</reference>
<gene>
    <name evidence="3" type="ORF">Tco_1114380</name>
</gene>
<feature type="domain" description="Reverse transcriptase" evidence="2">
    <location>
        <begin position="590"/>
        <end position="868"/>
    </location>
</feature>
<evidence type="ECO:0000313" key="4">
    <source>
        <dbReference type="Proteomes" id="UP001151760"/>
    </source>
</evidence>
<protein>
    <submittedName>
        <fullName evidence="3">RNA-directed DNA polymerase, eukaryota, reverse transcriptase zinc-binding domain protein</fullName>
    </submittedName>
</protein>
<keyword evidence="3" id="KW-0548">Nucleotidyltransferase</keyword>
<dbReference type="EMBL" id="BQNB010021211">
    <property type="protein sequence ID" value="GJU04042.1"/>
    <property type="molecule type" value="Genomic_DNA"/>
</dbReference>
<dbReference type="InterPro" id="IPR000477">
    <property type="entry name" value="RT_dom"/>
</dbReference>
<dbReference type="Pfam" id="PF13966">
    <property type="entry name" value="zf-RVT"/>
    <property type="match status" value="1"/>
</dbReference>
<dbReference type="PANTHER" id="PTHR33116:SF77">
    <property type="entry name" value="RNA-DIRECTED DNA POLYMERASE"/>
    <property type="match status" value="1"/>
</dbReference>
<dbReference type="InterPro" id="IPR043502">
    <property type="entry name" value="DNA/RNA_pol_sf"/>
</dbReference>
<evidence type="ECO:0000313" key="3">
    <source>
        <dbReference type="EMBL" id="GJU04042.1"/>
    </source>
</evidence>
<dbReference type="PROSITE" id="PS50878">
    <property type="entry name" value="RT_POL"/>
    <property type="match status" value="1"/>
</dbReference>
<keyword evidence="4" id="KW-1185">Reference proteome</keyword>
<dbReference type="GO" id="GO:0003964">
    <property type="term" value="F:RNA-directed DNA polymerase activity"/>
    <property type="evidence" value="ECO:0007669"/>
    <property type="project" value="UniProtKB-KW"/>
</dbReference>
<dbReference type="InterPro" id="IPR026960">
    <property type="entry name" value="RVT-Znf"/>
</dbReference>
<dbReference type="Proteomes" id="UP001151760">
    <property type="component" value="Unassembled WGS sequence"/>
</dbReference>
<evidence type="ECO:0000259" key="2">
    <source>
        <dbReference type="PROSITE" id="PS50878"/>
    </source>
</evidence>
<comment type="caution">
    <text evidence="3">The sequence shown here is derived from an EMBL/GenBank/DDBJ whole genome shotgun (WGS) entry which is preliminary data.</text>
</comment>
<dbReference type="SUPFAM" id="SSF56219">
    <property type="entry name" value="DNase I-like"/>
    <property type="match status" value="1"/>
</dbReference>